<dbReference type="EMBL" id="KN835694">
    <property type="protein sequence ID" value="KIK34859.1"/>
    <property type="molecule type" value="Genomic_DNA"/>
</dbReference>
<name>A0A0D0A9N6_9AGAM</name>
<reference evidence="3" key="2">
    <citation type="submission" date="2015-01" db="EMBL/GenBank/DDBJ databases">
        <title>Evolutionary Origins and Diversification of the Mycorrhizal Mutualists.</title>
        <authorList>
            <consortium name="DOE Joint Genome Institute"/>
            <consortium name="Mycorrhizal Genomics Consortium"/>
            <person name="Kohler A."/>
            <person name="Kuo A."/>
            <person name="Nagy L.G."/>
            <person name="Floudas D."/>
            <person name="Copeland A."/>
            <person name="Barry K.W."/>
            <person name="Cichocki N."/>
            <person name="Veneault-Fourrey C."/>
            <person name="LaButti K."/>
            <person name="Lindquist E.A."/>
            <person name="Lipzen A."/>
            <person name="Lundell T."/>
            <person name="Morin E."/>
            <person name="Murat C."/>
            <person name="Riley R."/>
            <person name="Ohm R."/>
            <person name="Sun H."/>
            <person name="Tunlid A."/>
            <person name="Henrissat B."/>
            <person name="Grigoriev I.V."/>
            <person name="Hibbett D.S."/>
            <person name="Martin F."/>
        </authorList>
    </citation>
    <scope>NUCLEOTIDE SEQUENCE [LARGE SCALE GENOMIC DNA]</scope>
    <source>
        <strain evidence="3">UH-Slu-Lm8-n1</strain>
    </source>
</reference>
<protein>
    <submittedName>
        <fullName evidence="2">Unplaced genomic scaffold CY34scaffold_563, whole genome shotgun sequence</fullName>
    </submittedName>
</protein>
<evidence type="ECO:0000313" key="3">
    <source>
        <dbReference type="Proteomes" id="UP000054485"/>
    </source>
</evidence>
<feature type="compositionally biased region" description="Polar residues" evidence="1">
    <location>
        <begin position="23"/>
        <end position="32"/>
    </location>
</feature>
<feature type="compositionally biased region" description="Basic and acidic residues" evidence="1">
    <location>
        <begin position="1"/>
        <end position="22"/>
    </location>
</feature>
<gene>
    <name evidence="2" type="ORF">CY34DRAFT_110122</name>
</gene>
<dbReference type="Proteomes" id="UP000054485">
    <property type="component" value="Unassembled WGS sequence"/>
</dbReference>
<organism evidence="2 3">
    <name type="scientific">Suillus luteus UH-Slu-Lm8-n1</name>
    <dbReference type="NCBI Taxonomy" id="930992"/>
    <lineage>
        <taxon>Eukaryota</taxon>
        <taxon>Fungi</taxon>
        <taxon>Dikarya</taxon>
        <taxon>Basidiomycota</taxon>
        <taxon>Agaricomycotina</taxon>
        <taxon>Agaricomycetes</taxon>
        <taxon>Agaricomycetidae</taxon>
        <taxon>Boletales</taxon>
        <taxon>Suillineae</taxon>
        <taxon>Suillaceae</taxon>
        <taxon>Suillus</taxon>
    </lineage>
</organism>
<feature type="compositionally biased region" description="Low complexity" evidence="1">
    <location>
        <begin position="33"/>
        <end position="44"/>
    </location>
</feature>
<dbReference type="InParanoid" id="A0A0D0A9N6"/>
<dbReference type="OrthoDB" id="2686933at2759"/>
<proteinExistence type="predicted"/>
<feature type="region of interest" description="Disordered" evidence="1">
    <location>
        <begin position="1"/>
        <end position="49"/>
    </location>
</feature>
<reference evidence="2 3" key="1">
    <citation type="submission" date="2014-04" db="EMBL/GenBank/DDBJ databases">
        <authorList>
            <consortium name="DOE Joint Genome Institute"/>
            <person name="Kuo A."/>
            <person name="Ruytinx J."/>
            <person name="Rineau F."/>
            <person name="Colpaert J."/>
            <person name="Kohler A."/>
            <person name="Nagy L.G."/>
            <person name="Floudas D."/>
            <person name="Copeland A."/>
            <person name="Barry K.W."/>
            <person name="Cichocki N."/>
            <person name="Veneault-Fourrey C."/>
            <person name="LaButti K."/>
            <person name="Lindquist E.A."/>
            <person name="Lipzen A."/>
            <person name="Lundell T."/>
            <person name="Morin E."/>
            <person name="Murat C."/>
            <person name="Sun H."/>
            <person name="Tunlid A."/>
            <person name="Henrissat B."/>
            <person name="Grigoriev I.V."/>
            <person name="Hibbett D.S."/>
            <person name="Martin F."/>
            <person name="Nordberg H.P."/>
            <person name="Cantor M.N."/>
            <person name="Hua S.X."/>
        </authorList>
    </citation>
    <scope>NUCLEOTIDE SEQUENCE [LARGE SCALE GENOMIC DNA]</scope>
    <source>
        <strain evidence="2 3">UH-Slu-Lm8-n1</strain>
    </source>
</reference>
<accession>A0A0D0A9N6</accession>
<evidence type="ECO:0000256" key="1">
    <source>
        <dbReference type="SAM" id="MobiDB-lite"/>
    </source>
</evidence>
<sequence>MSHNEDLMSLDDHSTPHVENRQTESSASNTEGQHSQQSDAAAASTEARQRCRIAQLEQKLELIESGRAVKERVSNYYVAQGRAIRRMVSLFDNIEDLVAENDRRLEDDNDEDSTIE</sequence>
<keyword evidence="3" id="KW-1185">Reference proteome</keyword>
<dbReference type="HOGENOM" id="CLU_2110585_0_0_1"/>
<evidence type="ECO:0000313" key="2">
    <source>
        <dbReference type="EMBL" id="KIK34859.1"/>
    </source>
</evidence>
<dbReference type="AlphaFoldDB" id="A0A0D0A9N6"/>